<sequence>MLDYFRNTLYIAITSELIEITHAETGRKLAEPPLLAIETKRGRDSVIALGSMAKHLTGKPNVRIENGFSHPRTLLADFTAAQRTLAHLIKRVLPLGFFVRRPIVVMHPLTMLEGGLTQIEIRAFAELASMAGASRAYVWQGPSLTTEQLRKHSFPEQGRLLFP</sequence>
<proteinExistence type="predicted"/>
<evidence type="ECO:0000313" key="1">
    <source>
        <dbReference type="EMBL" id="OAI28990.1"/>
    </source>
</evidence>
<comment type="caution">
    <text evidence="1">The sequence shown here is derived from an EMBL/GenBank/DDBJ whole genome shotgun (WGS) entry which is preliminary data.</text>
</comment>
<accession>A0A291IKI3</accession>
<dbReference type="Pfam" id="PF06723">
    <property type="entry name" value="MreB_Mbl"/>
    <property type="match status" value="1"/>
</dbReference>
<keyword evidence="2" id="KW-1185">Reference proteome</keyword>
<dbReference type="KEGG" id="mko:MKLM6_2684"/>
<reference evidence="1 2" key="1">
    <citation type="submission" date="2016-03" db="EMBL/GenBank/DDBJ databases">
        <authorList>
            <person name="Heylen K."/>
            <person name="De Vos P."/>
            <person name="Vekeman B."/>
        </authorList>
    </citation>
    <scope>NUCLEOTIDE SEQUENCE [LARGE SCALE GENOMIC DNA]</scope>
    <source>
        <strain evidence="1 2">R-49807</strain>
    </source>
</reference>
<gene>
    <name evidence="1" type="ORF">A1356_05540</name>
</gene>
<evidence type="ECO:0000313" key="2">
    <source>
        <dbReference type="Proteomes" id="UP000077734"/>
    </source>
</evidence>
<dbReference type="Proteomes" id="UP000077734">
    <property type="component" value="Unassembled WGS sequence"/>
</dbReference>
<dbReference type="AlphaFoldDB" id="A0A291IKI3"/>
<protein>
    <submittedName>
        <fullName evidence="1">Uncharacterized protein</fullName>
    </submittedName>
</protein>
<name>A0A291IKI3_9GAMM</name>
<dbReference type="EMBL" id="LUUL01000052">
    <property type="protein sequence ID" value="OAI28990.1"/>
    <property type="molecule type" value="Genomic_DNA"/>
</dbReference>
<dbReference type="RefSeq" id="WP_064025155.1">
    <property type="nucleotide sequence ID" value="NZ_CP023669.1"/>
</dbReference>
<dbReference type="InterPro" id="IPR056546">
    <property type="entry name" value="MreB_MamK-like"/>
</dbReference>
<organism evidence="1 2">
    <name type="scientific">Methylomonas koyamae</name>
    <dbReference type="NCBI Taxonomy" id="702114"/>
    <lineage>
        <taxon>Bacteria</taxon>
        <taxon>Pseudomonadati</taxon>
        <taxon>Pseudomonadota</taxon>
        <taxon>Gammaproteobacteria</taxon>
        <taxon>Methylococcales</taxon>
        <taxon>Methylococcaceae</taxon>
        <taxon>Methylomonas</taxon>
    </lineage>
</organism>
<dbReference type="Gene3D" id="3.30.420.40">
    <property type="match status" value="1"/>
</dbReference>